<keyword evidence="9 13" id="KW-0472">Membrane</keyword>
<gene>
    <name evidence="13" type="primary">yidC</name>
    <name evidence="17" type="ORF">SAMN05660330_00256</name>
</gene>
<evidence type="ECO:0000256" key="1">
    <source>
        <dbReference type="ARBA" id="ARBA00004429"/>
    </source>
</evidence>
<keyword evidence="7 13" id="KW-0653">Protein transport</keyword>
<dbReference type="InterPro" id="IPR019998">
    <property type="entry name" value="Membr_insert_YidC"/>
</dbReference>
<dbReference type="HAMAP" id="MF_01810">
    <property type="entry name" value="YidC_type1"/>
    <property type="match status" value="1"/>
</dbReference>
<dbReference type="PRINTS" id="PR00701">
    <property type="entry name" value="60KDINNERMP"/>
</dbReference>
<dbReference type="PANTHER" id="PTHR12428">
    <property type="entry name" value="OXA1"/>
    <property type="match status" value="1"/>
</dbReference>
<evidence type="ECO:0000256" key="12">
    <source>
        <dbReference type="ARBA" id="ARBA00033342"/>
    </source>
</evidence>
<proteinExistence type="inferred from homology"/>
<feature type="domain" description="Membrane insertase YidC N-terminal" evidence="16">
    <location>
        <begin position="81"/>
        <end position="350"/>
    </location>
</feature>
<dbReference type="CDD" id="cd19961">
    <property type="entry name" value="EcYidC-like_peri"/>
    <property type="match status" value="1"/>
</dbReference>
<evidence type="ECO:0000256" key="2">
    <source>
        <dbReference type="ARBA" id="ARBA00010527"/>
    </source>
</evidence>
<dbReference type="STRING" id="91360.SAMN05660330_00256"/>
<feature type="transmembrane region" description="Helical" evidence="13">
    <location>
        <begin position="361"/>
        <end position="380"/>
    </location>
</feature>
<sequence length="558" mass="61939">MDTYRAFLAILISLAILLGYQYFFVGFDKPAPENETATTAVTTPGEEASATPQAVSPAPPAEEIMKTPVEAVVYDRTPEEVTIDTDLYTATISEDGGTVTSFVLKKHMETKGENSKGMELVKTSATEGFPLQFSWGSAVGTKILYTADSRKLTLSTNDSKAELHLVGRAGNGLTVERVYRFDNQSYLMDMTVKVINGSGTILQGAPHVGLVNKPFTGGTAGPANRFLFNGPAIYLNDELSQVKADEFEEGPKVMQGAIDWAGYEGNYFLCGVVPLDGAATSFTMQGTQDLVRSEIGGALDTLQPGSAKEYKYHVFYGPKKLKMLKEIGFNLDRSVNFGWFDLIAKPALWLLNMFYGVFHNYGIAIILVTVLFKGVFWPISQKGMKSMKNMQKLQPKMVKIKEKYKNDPTRMNQEVMNLYKTYKVNPLGGCLPMVLQIPVFFALYKVLLQAIELRHAPFMLWITDLSAPDRLWLGFQIPYLGGLPVLTLLMGASMFLQQKLTPTTADPTQARIMMFLPVIFTFMFLNFASGLVLYWFVNNLLSILQQVLINREKKTAAA</sequence>
<dbReference type="InterPro" id="IPR028055">
    <property type="entry name" value="YidC/Oxa/ALB_C"/>
</dbReference>
<dbReference type="RefSeq" id="WP_092218977.1">
    <property type="nucleotide sequence ID" value="NZ_FNJI01000002.1"/>
</dbReference>
<feature type="domain" description="Membrane insertase YidC/Oxa/ALB C-terminal" evidence="15">
    <location>
        <begin position="361"/>
        <end position="551"/>
    </location>
</feature>
<evidence type="ECO:0000256" key="9">
    <source>
        <dbReference type="ARBA" id="ARBA00023136"/>
    </source>
</evidence>
<feature type="transmembrane region" description="Helical" evidence="13">
    <location>
        <begin position="471"/>
        <end position="491"/>
    </location>
</feature>
<dbReference type="PRINTS" id="PR01900">
    <property type="entry name" value="YIDCPROTEIN"/>
</dbReference>
<protein>
    <recommendedName>
        <fullName evidence="3 13">Membrane protein insertase YidC</fullName>
    </recommendedName>
    <alternativeName>
        <fullName evidence="12 13">Foldase YidC</fullName>
    </alternativeName>
    <alternativeName>
        <fullName evidence="11 13">Membrane integrase YidC</fullName>
    </alternativeName>
    <alternativeName>
        <fullName evidence="13">Membrane protein YidC</fullName>
    </alternativeName>
</protein>
<evidence type="ECO:0000256" key="11">
    <source>
        <dbReference type="ARBA" id="ARBA00033245"/>
    </source>
</evidence>
<dbReference type="NCBIfam" id="TIGR03592">
    <property type="entry name" value="yidC_oxa1_cterm"/>
    <property type="match status" value="1"/>
</dbReference>
<evidence type="ECO:0000256" key="14">
    <source>
        <dbReference type="SAM" id="MobiDB-lite"/>
    </source>
</evidence>
<evidence type="ECO:0000313" key="18">
    <source>
        <dbReference type="Proteomes" id="UP000199073"/>
    </source>
</evidence>
<evidence type="ECO:0000256" key="6">
    <source>
        <dbReference type="ARBA" id="ARBA00022692"/>
    </source>
</evidence>
<keyword evidence="8 13" id="KW-1133">Transmembrane helix</keyword>
<evidence type="ECO:0000259" key="15">
    <source>
        <dbReference type="Pfam" id="PF02096"/>
    </source>
</evidence>
<evidence type="ECO:0000256" key="13">
    <source>
        <dbReference type="HAMAP-Rule" id="MF_01810"/>
    </source>
</evidence>
<reference evidence="17 18" key="1">
    <citation type="submission" date="2016-10" db="EMBL/GenBank/DDBJ databases">
        <authorList>
            <person name="de Groot N.N."/>
        </authorList>
    </citation>
    <scope>NUCLEOTIDE SEQUENCE [LARGE SCALE GENOMIC DNA]</scope>
    <source>
        <strain evidence="17 18">DSM 12130</strain>
    </source>
</reference>
<dbReference type="Pfam" id="PF14849">
    <property type="entry name" value="YidC_periplas"/>
    <property type="match status" value="1"/>
</dbReference>
<feature type="transmembrane region" description="Helical" evidence="13">
    <location>
        <begin position="512"/>
        <end position="537"/>
    </location>
</feature>
<keyword evidence="4 13" id="KW-0813">Transport</keyword>
<evidence type="ECO:0000256" key="7">
    <source>
        <dbReference type="ARBA" id="ARBA00022927"/>
    </source>
</evidence>
<feature type="transmembrane region" description="Helical" evidence="13">
    <location>
        <begin position="6"/>
        <end position="25"/>
    </location>
</feature>
<feature type="transmembrane region" description="Helical" evidence="13">
    <location>
        <begin position="430"/>
        <end position="451"/>
    </location>
</feature>
<accession>A0A1H0JMK0</accession>
<keyword evidence="10 13" id="KW-0143">Chaperone</keyword>
<dbReference type="EMBL" id="FNJI01000002">
    <property type="protein sequence ID" value="SDO45027.1"/>
    <property type="molecule type" value="Genomic_DNA"/>
</dbReference>
<dbReference type="NCBIfam" id="NF002353">
    <property type="entry name" value="PRK01318.1-4"/>
    <property type="match status" value="1"/>
</dbReference>
<dbReference type="Pfam" id="PF02096">
    <property type="entry name" value="60KD_IMP"/>
    <property type="match status" value="1"/>
</dbReference>
<dbReference type="OrthoDB" id="9780552at2"/>
<keyword evidence="6 13" id="KW-0812">Transmembrane</keyword>
<dbReference type="CDD" id="cd20070">
    <property type="entry name" value="5TM_YidC_Alb3"/>
    <property type="match status" value="1"/>
</dbReference>
<dbReference type="Gene3D" id="2.70.98.90">
    <property type="match status" value="1"/>
</dbReference>
<evidence type="ECO:0000256" key="4">
    <source>
        <dbReference type="ARBA" id="ARBA00022448"/>
    </source>
</evidence>
<evidence type="ECO:0000313" key="17">
    <source>
        <dbReference type="EMBL" id="SDO45027.1"/>
    </source>
</evidence>
<evidence type="ECO:0000256" key="3">
    <source>
        <dbReference type="ARBA" id="ARBA00015325"/>
    </source>
</evidence>
<dbReference type="GO" id="GO:0015031">
    <property type="term" value="P:protein transport"/>
    <property type="evidence" value="ECO:0007669"/>
    <property type="project" value="UniProtKB-KW"/>
</dbReference>
<dbReference type="AlphaFoldDB" id="A0A1H0JMK0"/>
<evidence type="ECO:0000259" key="16">
    <source>
        <dbReference type="Pfam" id="PF14849"/>
    </source>
</evidence>
<dbReference type="PANTHER" id="PTHR12428:SF65">
    <property type="entry name" value="CYTOCHROME C OXIDASE ASSEMBLY PROTEIN COX18, MITOCHONDRIAL"/>
    <property type="match status" value="1"/>
</dbReference>
<keyword evidence="18" id="KW-1185">Reference proteome</keyword>
<keyword evidence="5 13" id="KW-1003">Cell membrane</keyword>
<dbReference type="GO" id="GO:0051205">
    <property type="term" value="P:protein insertion into membrane"/>
    <property type="evidence" value="ECO:0007669"/>
    <property type="project" value="TreeGrafter"/>
</dbReference>
<comment type="subcellular location">
    <subcellularLocation>
        <location evidence="1">Cell inner membrane</location>
        <topology evidence="1">Multi-pass membrane protein</topology>
    </subcellularLocation>
    <subcellularLocation>
        <location evidence="13">Cell membrane</location>
        <topology evidence="13">Multi-pass membrane protein</topology>
    </subcellularLocation>
</comment>
<dbReference type="InterPro" id="IPR038221">
    <property type="entry name" value="YidC_periplasmic_sf"/>
</dbReference>
<evidence type="ECO:0000256" key="8">
    <source>
        <dbReference type="ARBA" id="ARBA00022989"/>
    </source>
</evidence>
<dbReference type="Proteomes" id="UP000199073">
    <property type="component" value="Unassembled WGS sequence"/>
</dbReference>
<dbReference type="GO" id="GO:0032977">
    <property type="term" value="F:membrane insertase activity"/>
    <property type="evidence" value="ECO:0007669"/>
    <property type="project" value="InterPro"/>
</dbReference>
<comment type="subunit">
    <text evidence="13">Interacts with the Sec translocase complex via SecD. Specifically interacts with transmembrane segments of nascent integral membrane proteins during membrane integration.</text>
</comment>
<dbReference type="InterPro" id="IPR028053">
    <property type="entry name" value="Membr_insert_YidC_N"/>
</dbReference>
<dbReference type="InterPro" id="IPR047196">
    <property type="entry name" value="YidC_ALB_C"/>
</dbReference>
<comment type="similarity">
    <text evidence="2 13">Belongs to the OXA1/ALB3/YidC family. Type 1 subfamily.</text>
</comment>
<evidence type="ECO:0000256" key="10">
    <source>
        <dbReference type="ARBA" id="ARBA00023186"/>
    </source>
</evidence>
<dbReference type="GO" id="GO:0005886">
    <property type="term" value="C:plasma membrane"/>
    <property type="evidence" value="ECO:0007669"/>
    <property type="project" value="UniProtKB-SubCell"/>
</dbReference>
<name>A0A1H0JMK0_9BACT</name>
<evidence type="ECO:0000256" key="5">
    <source>
        <dbReference type="ARBA" id="ARBA00022475"/>
    </source>
</evidence>
<organism evidence="17 18">
    <name type="scientific">Desulforhopalus singaporensis</name>
    <dbReference type="NCBI Taxonomy" id="91360"/>
    <lineage>
        <taxon>Bacteria</taxon>
        <taxon>Pseudomonadati</taxon>
        <taxon>Thermodesulfobacteriota</taxon>
        <taxon>Desulfobulbia</taxon>
        <taxon>Desulfobulbales</taxon>
        <taxon>Desulfocapsaceae</taxon>
        <taxon>Desulforhopalus</taxon>
    </lineage>
</organism>
<comment type="function">
    <text evidence="13">Required for the insertion and/or proper folding and/or complex formation of integral membrane proteins into the membrane. Involved in integration of membrane proteins that insert both dependently and independently of the Sec translocase complex, as well as at least some lipoproteins. Aids folding of multispanning membrane proteins.</text>
</comment>
<dbReference type="NCBIfam" id="TIGR03593">
    <property type="entry name" value="yidC_nterm"/>
    <property type="match status" value="1"/>
</dbReference>
<dbReference type="InterPro" id="IPR001708">
    <property type="entry name" value="YidC/ALB3/OXA1/COX18"/>
</dbReference>
<feature type="region of interest" description="Disordered" evidence="14">
    <location>
        <begin position="35"/>
        <end position="60"/>
    </location>
</feature>